<protein>
    <submittedName>
        <fullName evidence="2">Uncharacterized protein</fullName>
    </submittedName>
</protein>
<gene>
    <name evidence="2" type="ORF">TR69_WS6001000747</name>
</gene>
<evidence type="ECO:0000256" key="1">
    <source>
        <dbReference type="SAM" id="MobiDB-lite"/>
    </source>
</evidence>
<dbReference type="Proteomes" id="UP000070457">
    <property type="component" value="Unassembled WGS sequence"/>
</dbReference>
<reference evidence="2 3" key="1">
    <citation type="submission" date="2015-02" db="EMBL/GenBank/DDBJ databases">
        <title>Improved understanding of the partial-nitritation anammox process through 23 genomes representing the majority of the microbial community.</title>
        <authorList>
            <person name="Speth D.R."/>
            <person name="In T Zandt M."/>
            <person name="Guerrero Cruz S."/>
            <person name="Jetten M.S."/>
            <person name="Dutilh B.E."/>
        </authorList>
    </citation>
    <scope>NUCLEOTIDE SEQUENCE [LARGE SCALE GENOMIC DNA]</scope>
    <source>
        <strain evidence="2">OLB20</strain>
    </source>
</reference>
<sequence>MINKQYLDEYVLQLLTGLEDPEAGDKYAEIEWLIARAQQLFAGQTLIQRGVDEEYAEQLIESDDITHELKSDVRFTEVKQILGEEAVINDLASIRTDFIESLYEDYLPGLEAAKRQKLEDYFAKLETANPEEDKLGRELIELMKEIGPDIVRLQQQVNQLSGKPVLTHSELENLAKNGTLNGSAPAETQLLQTNTDMSTPSAQPDTATLTDQQQSDPDTDATGTNRHINVVDQAAPRTGGLEDTFAPKLSLGGSLGQQPIQPPAQPAPASPQHPQGY</sequence>
<organism evidence="2 3">
    <name type="scientific">candidate division WS6 bacterium OLB20</name>
    <dbReference type="NCBI Taxonomy" id="1617426"/>
    <lineage>
        <taxon>Bacteria</taxon>
        <taxon>Candidatus Dojkabacteria</taxon>
    </lineage>
</organism>
<feature type="compositionally biased region" description="Pro residues" evidence="1">
    <location>
        <begin position="260"/>
        <end position="271"/>
    </location>
</feature>
<proteinExistence type="predicted"/>
<feature type="compositionally biased region" description="Polar residues" evidence="1">
    <location>
        <begin position="195"/>
        <end position="227"/>
    </location>
</feature>
<dbReference type="STRING" id="1617426.TR69_WS6001000747"/>
<evidence type="ECO:0000313" key="2">
    <source>
        <dbReference type="EMBL" id="KXK26732.1"/>
    </source>
</evidence>
<dbReference type="AlphaFoldDB" id="A0A136LYI3"/>
<feature type="region of interest" description="Disordered" evidence="1">
    <location>
        <begin position="195"/>
        <end position="277"/>
    </location>
</feature>
<name>A0A136LYI3_9BACT</name>
<comment type="caution">
    <text evidence="2">The sequence shown here is derived from an EMBL/GenBank/DDBJ whole genome shotgun (WGS) entry which is preliminary data.</text>
</comment>
<dbReference type="EMBL" id="JYNZ01000003">
    <property type="protein sequence ID" value="KXK26732.1"/>
    <property type="molecule type" value="Genomic_DNA"/>
</dbReference>
<evidence type="ECO:0000313" key="3">
    <source>
        <dbReference type="Proteomes" id="UP000070457"/>
    </source>
</evidence>
<accession>A0A136LYI3</accession>